<name>A0A3B0XWZ8_9ZZZZ</name>
<dbReference type="SUPFAM" id="SSF48208">
    <property type="entry name" value="Six-hairpin glycosidases"/>
    <property type="match status" value="1"/>
</dbReference>
<dbReference type="InterPro" id="IPR024705">
    <property type="entry name" value="Ssp411"/>
</dbReference>
<accession>A0A3B0XWZ8</accession>
<protein>
    <submittedName>
        <fullName evidence="2">Uncharacterized protein YyaL</fullName>
    </submittedName>
</protein>
<gene>
    <name evidence="2" type="ORF">MNBD_GAMMA10-764</name>
</gene>
<dbReference type="PANTHER" id="PTHR42899:SF1">
    <property type="entry name" value="SPERMATOGENESIS-ASSOCIATED PROTEIN 20"/>
    <property type="match status" value="1"/>
</dbReference>
<sequence length="586" mass="67756">MTRCFHLLLPFFLSVCWPVVAANITPDHPSPYVRMHANDAVKWQKWDRSVLARAQKENKLILISSGYFACHWCHVMRKESFTNEEIAAVLNTKYIPVKIDRELNSSLDAYLMDFLQRTRRRGGWPLNVFLTPQGYPLTGIVYLAQKQFHDVLLKLDSRWKEDNVGLAKIALNSFEYAQQLRVQAIFASNEELQGALFGVLAQVTDTLEGGFGGETKFPMPYLMMSLLRLYEKNKDPQLASFIQLTLRQIATKGLHDVIGGGFFRYTVDPGWQLPHFEKMLYTNAAMIELYVRAYQVFNDRQWLFVAQETMEFVMREMRADSGFYVSSLNAQDASGEEGGNYTWDEKSLRDTIKKFKNKKIEQSTQYHSMPDANKVLPVGLWLAEISEKNRQLLWQKRIKNPPVKDDKLLLSWNAYLLSSMTRLIGVSDKKQYRKAAQILYKNIKNLTKFDLLRNAQSHGQRYLEDYVFVANALHQWNRLQKTDVDKKLIRSLINKTVNLFADDNGWKMTDEAIIPMPASQKNIKDGDLPSAEVVLVKLIYALKLEDKKIKKIIKKISQQVDARVVNSPLEYSGLILLKQQYDLDLK</sequence>
<dbReference type="Gene3D" id="1.50.10.20">
    <property type="match status" value="1"/>
</dbReference>
<dbReference type="Gene3D" id="3.40.30.10">
    <property type="entry name" value="Glutaredoxin"/>
    <property type="match status" value="1"/>
</dbReference>
<organism evidence="2">
    <name type="scientific">hydrothermal vent metagenome</name>
    <dbReference type="NCBI Taxonomy" id="652676"/>
    <lineage>
        <taxon>unclassified sequences</taxon>
        <taxon>metagenomes</taxon>
        <taxon>ecological metagenomes</taxon>
    </lineage>
</organism>
<dbReference type="PANTHER" id="PTHR42899">
    <property type="entry name" value="SPERMATOGENESIS-ASSOCIATED PROTEIN 20"/>
    <property type="match status" value="1"/>
</dbReference>
<dbReference type="AlphaFoldDB" id="A0A3B0XWZ8"/>
<dbReference type="InterPro" id="IPR036249">
    <property type="entry name" value="Thioredoxin-like_sf"/>
</dbReference>
<dbReference type="SUPFAM" id="SSF52833">
    <property type="entry name" value="Thioredoxin-like"/>
    <property type="match status" value="1"/>
</dbReference>
<dbReference type="EMBL" id="UOFJ01000689">
    <property type="protein sequence ID" value="VAW72888.1"/>
    <property type="molecule type" value="Genomic_DNA"/>
</dbReference>
<dbReference type="Pfam" id="PF03190">
    <property type="entry name" value="Thioredox_DsbH"/>
    <property type="match status" value="1"/>
</dbReference>
<proteinExistence type="predicted"/>
<dbReference type="PIRSF" id="PIRSF006402">
    <property type="entry name" value="UCP006402_thioredoxin"/>
    <property type="match status" value="1"/>
</dbReference>
<dbReference type="GO" id="GO:0005975">
    <property type="term" value="P:carbohydrate metabolic process"/>
    <property type="evidence" value="ECO:0007669"/>
    <property type="project" value="InterPro"/>
</dbReference>
<evidence type="ECO:0000259" key="1">
    <source>
        <dbReference type="Pfam" id="PF03190"/>
    </source>
</evidence>
<dbReference type="InterPro" id="IPR004879">
    <property type="entry name" value="Ssp411-like_TRX"/>
</dbReference>
<feature type="domain" description="Spermatogenesis-associated protein 20-like TRX" evidence="1">
    <location>
        <begin position="28"/>
        <end position="168"/>
    </location>
</feature>
<reference evidence="2" key="1">
    <citation type="submission" date="2018-06" db="EMBL/GenBank/DDBJ databases">
        <authorList>
            <person name="Zhirakovskaya E."/>
        </authorList>
    </citation>
    <scope>NUCLEOTIDE SEQUENCE</scope>
</reference>
<dbReference type="InterPro" id="IPR008928">
    <property type="entry name" value="6-hairpin_glycosidase_sf"/>
</dbReference>
<evidence type="ECO:0000313" key="2">
    <source>
        <dbReference type="EMBL" id="VAW72888.1"/>
    </source>
</evidence>